<accession>A0A5P1EEJ3</accession>
<dbReference type="Gramene" id="ONK62480">
    <property type="protein sequence ID" value="ONK62480"/>
    <property type="gene ID" value="A4U43_C07F4320"/>
</dbReference>
<dbReference type="PANTHER" id="PTHR31115">
    <property type="entry name" value="OS05G0107300 PROTEIN"/>
    <property type="match status" value="1"/>
</dbReference>
<feature type="region of interest" description="Disordered" evidence="1">
    <location>
        <begin position="113"/>
        <end position="163"/>
    </location>
</feature>
<feature type="compositionally biased region" description="Polar residues" evidence="1">
    <location>
        <begin position="443"/>
        <end position="473"/>
    </location>
</feature>
<feature type="compositionally biased region" description="Basic and acidic residues" evidence="1">
    <location>
        <begin position="1265"/>
        <end position="1276"/>
    </location>
</feature>
<feature type="compositionally biased region" description="Polar residues" evidence="1">
    <location>
        <begin position="765"/>
        <end position="776"/>
    </location>
</feature>
<feature type="region of interest" description="Disordered" evidence="1">
    <location>
        <begin position="269"/>
        <end position="292"/>
    </location>
</feature>
<reference evidence="3" key="1">
    <citation type="journal article" date="2017" name="Nat. Commun.">
        <title>The asparagus genome sheds light on the origin and evolution of a young Y chromosome.</title>
        <authorList>
            <person name="Harkess A."/>
            <person name="Zhou J."/>
            <person name="Xu C."/>
            <person name="Bowers J.E."/>
            <person name="Van der Hulst R."/>
            <person name="Ayyampalayam S."/>
            <person name="Mercati F."/>
            <person name="Riccardi P."/>
            <person name="McKain M.R."/>
            <person name="Kakrana A."/>
            <person name="Tang H."/>
            <person name="Ray J."/>
            <person name="Groenendijk J."/>
            <person name="Arikit S."/>
            <person name="Mathioni S.M."/>
            <person name="Nakano M."/>
            <person name="Shan H."/>
            <person name="Telgmann-Rauber A."/>
            <person name="Kanno A."/>
            <person name="Yue Z."/>
            <person name="Chen H."/>
            <person name="Li W."/>
            <person name="Chen Y."/>
            <person name="Xu X."/>
            <person name="Zhang Y."/>
            <person name="Luo S."/>
            <person name="Chen H."/>
            <person name="Gao J."/>
            <person name="Mao Z."/>
            <person name="Pires J.C."/>
            <person name="Luo M."/>
            <person name="Kudrna D."/>
            <person name="Wing R.A."/>
            <person name="Meyers B.C."/>
            <person name="Yi K."/>
            <person name="Kong H."/>
            <person name="Lavrijsen P."/>
            <person name="Sunseri F."/>
            <person name="Falavigna A."/>
            <person name="Ye Y."/>
            <person name="Leebens-Mack J.H."/>
            <person name="Chen G."/>
        </authorList>
    </citation>
    <scope>NUCLEOTIDE SEQUENCE [LARGE SCALE GENOMIC DNA]</scope>
    <source>
        <strain evidence="3">cv. DH0086</strain>
    </source>
</reference>
<dbReference type="EMBL" id="CM007387">
    <property type="protein sequence ID" value="ONK62480.1"/>
    <property type="molecule type" value="Genomic_DNA"/>
</dbReference>
<feature type="region of interest" description="Disordered" evidence="1">
    <location>
        <begin position="765"/>
        <end position="805"/>
    </location>
</feature>
<evidence type="ECO:0000256" key="1">
    <source>
        <dbReference type="SAM" id="MobiDB-lite"/>
    </source>
</evidence>
<sequence length="1335" mass="145058">MAEMKEEEMMKGINRREPSTHASDSTKSDNVKSEVSDVVASLKKISRFKSKPKSRPNSSPLTDFSILDLILAASISGGKVRFDPRLVDASRISRIQNRELEVFEGIMAASSKFDLSSSSSDGPQPHPSSQRMAATLERPGSFRESSENRIASSIPSSSALRPGSVSAQGDAVSLLQSVVSDMRSVVGFDPKSPRPGEVRRSISSILGISQDDSLPATYSARPLTSSSVEEIRRLRYNIQEGFVKASDRARAFGEAALKMDKCYNNLSRKRSRTDISSSGRSNAAVHGGSTLKMGPQSHFAASSLDAGAQKLEERAKTGAPNRKIRTSLLDVRMDARPNSTARPSGSMDRDRDVFKLANGGATPPEEKGRSLAAAVDPWDKTKMKKKRSVLKSDASGNTVLPRPHDGDRELKRGMQQKLITEARPRLNNAHGFRPNGREENYAASPTSTVKTNASVRGPRSSSGTLTKTASPNANRVLANSDDWEHQNSMNKLSVNRKRSASARSASPPVANWGGQRLQKMTRVARRSNLPLVGSSRDDFPASDIPETMAVNDEGLGFTRRPSANASQSKSRGDQALSGLSESEDSGISKDKCKKSREVEGKTGASSQKVATLLPPSRKSKVLAEEDQEDGGRKHGKISRGTTPARPGTPMSNEKLDGVATAKQMRSARINSEKIESRPGRPLTKKASERKGHTRLRHSATNSPSEFAGESDDDHEELLAAANAALNTGHESLNPLLQQNEEIFGFISAEDQEFLNQQIRRLDESSFSVGGSGNRQSLKGDLEYDSVPSSPALSGKDSYGGSPNGTIGLNGHMRVIEPANQLKHDEPFLEDLVLGNGSQIGVSICQALLSAIIEEDEVESFSQRSNNEEGIYGNSCGVHFDIDAELKSKSLNLQSFGTFQSADRADLYSYKANAGWGYHDELRQDLGSNGFVDELASNLAVISSPTCTEFQYNQMSVSDRILLELSEIGVYPEPVPYLAQSEDEDIDEGIDRLTAKLHEQVSKKKKLLLDLKKAVVEERLSQQRKLERIALDKLVGMAYEKYMACLGLGASGSKNMNRGNKQAILAFVRRTLARCRKFEETGSSCFSEPAFRDMFSSVSSRKDVPANAINCHPFASGQHSMPSADPHHGLASQPAQREDVHKSSDAFRSLNHLTEQTYGMEDQWSNKLKKKELLLDEVVGSATGMLRASSGLGGSLVSGTKGKRSERDRDGKVQSRDSASRNGTAKNVKGERKKSKPKQKLSASVNGLLGVGTETRNKASPSAPKSNDHVTRNGNKEDDAEAMDLSSLHLPEIDVADFGAQGQDIGSWLNIEDDGLQDNDFMGLQIPMDDLSEVMF</sequence>
<feature type="region of interest" description="Disordered" evidence="1">
    <location>
        <begin position="1113"/>
        <end position="1142"/>
    </location>
</feature>
<dbReference type="PANTHER" id="PTHR31115:SF3">
    <property type="entry name" value="EXPRESSED PROTEIN"/>
    <property type="match status" value="1"/>
</dbReference>
<dbReference type="OMA" id="RTIARCQ"/>
<evidence type="ECO:0000313" key="3">
    <source>
        <dbReference type="Proteomes" id="UP000243459"/>
    </source>
</evidence>
<keyword evidence="3" id="KW-1185">Reference proteome</keyword>
<gene>
    <name evidence="2" type="ORF">A4U43_C07F4320</name>
</gene>
<dbReference type="Proteomes" id="UP000243459">
    <property type="component" value="Chromosome 7"/>
</dbReference>
<evidence type="ECO:0000313" key="2">
    <source>
        <dbReference type="EMBL" id="ONK62480.1"/>
    </source>
</evidence>
<feature type="compositionally biased region" description="Low complexity" evidence="1">
    <location>
        <begin position="501"/>
        <end position="511"/>
    </location>
</feature>
<feature type="compositionally biased region" description="Low complexity" evidence="1">
    <location>
        <begin position="113"/>
        <end position="129"/>
    </location>
</feature>
<proteinExistence type="predicted"/>
<feature type="region of interest" description="Disordered" evidence="1">
    <location>
        <begin position="382"/>
        <end position="410"/>
    </location>
</feature>
<name>A0A5P1EEJ3_ASPOF</name>
<feature type="region of interest" description="Disordered" evidence="1">
    <location>
        <begin position="1"/>
        <end position="35"/>
    </location>
</feature>
<feature type="compositionally biased region" description="Basic and acidic residues" evidence="1">
    <location>
        <begin position="7"/>
        <end position="35"/>
    </location>
</feature>
<feature type="compositionally biased region" description="Polar residues" evidence="1">
    <location>
        <begin position="148"/>
        <end position="159"/>
    </location>
</feature>
<feature type="compositionally biased region" description="Basic and acidic residues" evidence="1">
    <location>
        <begin position="586"/>
        <end position="600"/>
    </location>
</feature>
<feature type="region of interest" description="Disordered" evidence="1">
    <location>
        <begin position="358"/>
        <end position="377"/>
    </location>
</feature>
<feature type="compositionally biased region" description="Basic and acidic residues" evidence="1">
    <location>
        <begin position="1202"/>
        <end position="1218"/>
    </location>
</feature>
<feature type="region of interest" description="Disordered" evidence="1">
    <location>
        <begin position="426"/>
        <end position="713"/>
    </location>
</feature>
<protein>
    <submittedName>
        <fullName evidence="2">Uncharacterized protein</fullName>
    </submittedName>
</protein>
<organism evidence="2 3">
    <name type="scientific">Asparagus officinalis</name>
    <name type="common">Garden asparagus</name>
    <dbReference type="NCBI Taxonomy" id="4686"/>
    <lineage>
        <taxon>Eukaryota</taxon>
        <taxon>Viridiplantae</taxon>
        <taxon>Streptophyta</taxon>
        <taxon>Embryophyta</taxon>
        <taxon>Tracheophyta</taxon>
        <taxon>Spermatophyta</taxon>
        <taxon>Magnoliopsida</taxon>
        <taxon>Liliopsida</taxon>
        <taxon>Asparagales</taxon>
        <taxon>Asparagaceae</taxon>
        <taxon>Asparagoideae</taxon>
        <taxon>Asparagus</taxon>
    </lineage>
</organism>
<feature type="region of interest" description="Disordered" evidence="1">
    <location>
        <begin position="1185"/>
        <end position="1281"/>
    </location>
</feature>